<proteinExistence type="predicted"/>
<protein>
    <submittedName>
        <fullName evidence="1">Uncharacterized protein</fullName>
    </submittedName>
</protein>
<dbReference type="Proteomes" id="UP000472839">
    <property type="component" value="Unassembled WGS sequence"/>
</dbReference>
<reference evidence="1 2" key="1">
    <citation type="submission" date="2019-10" db="EMBL/GenBank/DDBJ databases">
        <title>Poseidonibacter ostreae sp. nov., isolated from the gut of the Ostrea denselamellosa.</title>
        <authorList>
            <person name="Choi A."/>
        </authorList>
    </citation>
    <scope>NUCLEOTIDE SEQUENCE [LARGE SCALE GENOMIC DNA]</scope>
    <source>
        <strain evidence="1 2">SJOD-M-33</strain>
    </source>
</reference>
<evidence type="ECO:0000313" key="1">
    <source>
        <dbReference type="EMBL" id="KAB7889555.1"/>
    </source>
</evidence>
<evidence type="ECO:0000313" key="2">
    <source>
        <dbReference type="Proteomes" id="UP000472839"/>
    </source>
</evidence>
<dbReference type="AlphaFoldDB" id="A0A6L4WTI9"/>
<dbReference type="EMBL" id="WFKK01000012">
    <property type="protein sequence ID" value="KAB7889555.1"/>
    <property type="molecule type" value="Genomic_DNA"/>
</dbReference>
<dbReference type="RefSeq" id="WP_152279719.1">
    <property type="nucleotide sequence ID" value="NZ_WFKK01000012.1"/>
</dbReference>
<accession>A0A6L4WTI9</accession>
<comment type="caution">
    <text evidence="1">The sequence shown here is derived from an EMBL/GenBank/DDBJ whole genome shotgun (WGS) entry which is preliminary data.</text>
</comment>
<organism evidence="1 2">
    <name type="scientific">Poseidonibacter ostreae</name>
    <dbReference type="NCBI Taxonomy" id="2654171"/>
    <lineage>
        <taxon>Bacteria</taxon>
        <taxon>Pseudomonadati</taxon>
        <taxon>Campylobacterota</taxon>
        <taxon>Epsilonproteobacteria</taxon>
        <taxon>Campylobacterales</taxon>
        <taxon>Arcobacteraceae</taxon>
        <taxon>Poseidonibacter</taxon>
    </lineage>
</organism>
<sequence>MQNTIIKRTKKLIKLLIENNIKQTEFMNIHEGQIYPTEIQDWTGRYFSISTKFKEILIDDITSLGCKVIKENENSLLIFLGVDYKAENLKLSTQELVEIFSYDEI</sequence>
<name>A0A6L4WTI9_9BACT</name>
<gene>
    <name evidence="1" type="ORF">GBG19_05730</name>
</gene>